<dbReference type="PANTHER" id="PTHR22878">
    <property type="entry name" value="DYNEIN HEAVY CHAIN 6, AXONEMAL-LIKE-RELATED"/>
    <property type="match status" value="1"/>
</dbReference>
<dbReference type="GO" id="GO:0045505">
    <property type="term" value="F:dynein intermediate chain binding"/>
    <property type="evidence" value="ECO:0007669"/>
    <property type="project" value="InterPro"/>
</dbReference>
<organism evidence="1 2">
    <name type="scientific">Pleurodeles waltl</name>
    <name type="common">Iberian ribbed newt</name>
    <dbReference type="NCBI Taxonomy" id="8319"/>
    <lineage>
        <taxon>Eukaryota</taxon>
        <taxon>Metazoa</taxon>
        <taxon>Chordata</taxon>
        <taxon>Craniata</taxon>
        <taxon>Vertebrata</taxon>
        <taxon>Euteleostomi</taxon>
        <taxon>Amphibia</taxon>
        <taxon>Batrachia</taxon>
        <taxon>Caudata</taxon>
        <taxon>Salamandroidea</taxon>
        <taxon>Salamandridae</taxon>
        <taxon>Pleurodelinae</taxon>
        <taxon>Pleurodeles</taxon>
    </lineage>
</organism>
<dbReference type="GO" id="GO:0030286">
    <property type="term" value="C:dynein complex"/>
    <property type="evidence" value="ECO:0007669"/>
    <property type="project" value="InterPro"/>
</dbReference>
<dbReference type="EMBL" id="JANPWB010000009">
    <property type="protein sequence ID" value="KAJ1148133.1"/>
    <property type="molecule type" value="Genomic_DNA"/>
</dbReference>
<accession>A0AAV7R7M8</accession>
<dbReference type="AlphaFoldDB" id="A0AAV7R7M8"/>
<evidence type="ECO:0000313" key="1">
    <source>
        <dbReference type="EMBL" id="KAJ1148133.1"/>
    </source>
</evidence>
<dbReference type="GO" id="GO:0007018">
    <property type="term" value="P:microtubule-based movement"/>
    <property type="evidence" value="ECO:0007669"/>
    <property type="project" value="InterPro"/>
</dbReference>
<reference evidence="1" key="1">
    <citation type="journal article" date="2022" name="bioRxiv">
        <title>Sequencing and chromosome-scale assembly of the giantPleurodeles waltlgenome.</title>
        <authorList>
            <person name="Brown T."/>
            <person name="Elewa A."/>
            <person name="Iarovenko S."/>
            <person name="Subramanian E."/>
            <person name="Araus A.J."/>
            <person name="Petzold A."/>
            <person name="Susuki M."/>
            <person name="Suzuki K.-i.T."/>
            <person name="Hayashi T."/>
            <person name="Toyoda A."/>
            <person name="Oliveira C."/>
            <person name="Osipova E."/>
            <person name="Leigh N.D."/>
            <person name="Simon A."/>
            <person name="Yun M.H."/>
        </authorList>
    </citation>
    <scope>NUCLEOTIDE SEQUENCE</scope>
    <source>
        <strain evidence="1">20211129_DDA</strain>
        <tissue evidence="1">Liver</tissue>
    </source>
</reference>
<dbReference type="InterPro" id="IPR026983">
    <property type="entry name" value="DHC"/>
</dbReference>
<dbReference type="GO" id="GO:0051959">
    <property type="term" value="F:dynein light intermediate chain binding"/>
    <property type="evidence" value="ECO:0007669"/>
    <property type="project" value="InterPro"/>
</dbReference>
<evidence type="ECO:0000313" key="2">
    <source>
        <dbReference type="Proteomes" id="UP001066276"/>
    </source>
</evidence>
<dbReference type="Proteomes" id="UP001066276">
    <property type="component" value="Chromosome 5"/>
</dbReference>
<dbReference type="Gene3D" id="1.10.8.1220">
    <property type="match status" value="1"/>
</dbReference>
<name>A0AAV7R7M8_PLEWA</name>
<keyword evidence="2" id="KW-1185">Reference proteome</keyword>
<sequence>MLAASGSLVDDDSLIGVLQVTKETASDVSEKLYVAAETELKINAAQEEYRPAATRGSILYFLITEMSMVNVMYQTSLAQFLKLFDLSMAR</sequence>
<gene>
    <name evidence="1" type="ORF">NDU88_000973</name>
</gene>
<protein>
    <submittedName>
        <fullName evidence="1">Uncharacterized protein</fullName>
    </submittedName>
</protein>
<proteinExistence type="predicted"/>
<dbReference type="Gene3D" id="6.10.140.1060">
    <property type="match status" value="1"/>
</dbReference>
<dbReference type="PANTHER" id="PTHR22878:SF63">
    <property type="entry name" value="DYNEIN AXONEMAL HEAVY CHAIN 10"/>
    <property type="match status" value="1"/>
</dbReference>
<comment type="caution">
    <text evidence="1">The sequence shown here is derived from an EMBL/GenBank/DDBJ whole genome shotgun (WGS) entry which is preliminary data.</text>
</comment>